<keyword evidence="6" id="KW-1185">Reference proteome</keyword>
<dbReference type="PROSITE" id="PS00211">
    <property type="entry name" value="ABC_TRANSPORTER_1"/>
    <property type="match status" value="1"/>
</dbReference>
<dbReference type="EMBL" id="FOOK01000009">
    <property type="protein sequence ID" value="SFF94624.1"/>
    <property type="molecule type" value="Genomic_DNA"/>
</dbReference>
<gene>
    <name evidence="5" type="ORF">SAMN04488025_109109</name>
</gene>
<dbReference type="SMART" id="SM00382">
    <property type="entry name" value="AAA"/>
    <property type="match status" value="1"/>
</dbReference>
<dbReference type="InterPro" id="IPR027417">
    <property type="entry name" value="P-loop_NTPase"/>
</dbReference>
<keyword evidence="3 5" id="KW-0067">ATP-binding</keyword>
<dbReference type="SUPFAM" id="SSF52540">
    <property type="entry name" value="P-loop containing nucleoside triphosphate hydrolases"/>
    <property type="match status" value="1"/>
</dbReference>
<organism evidence="5 6">
    <name type="scientific">Planifilum fulgidum</name>
    <dbReference type="NCBI Taxonomy" id="201973"/>
    <lineage>
        <taxon>Bacteria</taxon>
        <taxon>Bacillati</taxon>
        <taxon>Bacillota</taxon>
        <taxon>Bacilli</taxon>
        <taxon>Bacillales</taxon>
        <taxon>Thermoactinomycetaceae</taxon>
        <taxon>Planifilum</taxon>
    </lineage>
</organism>
<dbReference type="PROSITE" id="PS50893">
    <property type="entry name" value="ABC_TRANSPORTER_2"/>
    <property type="match status" value="1"/>
</dbReference>
<dbReference type="InterPro" id="IPR047641">
    <property type="entry name" value="ABC_transpr_MalK/UgpC-like"/>
</dbReference>
<proteinExistence type="predicted"/>
<dbReference type="InterPro" id="IPR012340">
    <property type="entry name" value="NA-bd_OB-fold"/>
</dbReference>
<dbReference type="OrthoDB" id="9790614at2"/>
<dbReference type="Pfam" id="PF08402">
    <property type="entry name" value="TOBE_2"/>
    <property type="match status" value="1"/>
</dbReference>
<keyword evidence="2" id="KW-0547">Nucleotide-binding</keyword>
<dbReference type="InterPro" id="IPR003439">
    <property type="entry name" value="ABC_transporter-like_ATP-bd"/>
</dbReference>
<dbReference type="AlphaFoldDB" id="A0A1I2MSW6"/>
<keyword evidence="1" id="KW-0813">Transport</keyword>
<dbReference type="PANTHER" id="PTHR43875:SF1">
    <property type="entry name" value="OSMOPROTECTIVE COMPOUNDS UPTAKE ATP-BINDING PROTEIN GGTA"/>
    <property type="match status" value="1"/>
</dbReference>
<dbReference type="FunFam" id="3.40.50.300:FF:000042">
    <property type="entry name" value="Maltose/maltodextrin ABC transporter, ATP-binding protein"/>
    <property type="match status" value="1"/>
</dbReference>
<dbReference type="Proteomes" id="UP000198661">
    <property type="component" value="Unassembled WGS sequence"/>
</dbReference>
<evidence type="ECO:0000259" key="4">
    <source>
        <dbReference type="PROSITE" id="PS50893"/>
    </source>
</evidence>
<evidence type="ECO:0000313" key="6">
    <source>
        <dbReference type="Proteomes" id="UP000198661"/>
    </source>
</evidence>
<name>A0A1I2MSW6_9BACL</name>
<dbReference type="InterPro" id="IPR017871">
    <property type="entry name" value="ABC_transporter-like_CS"/>
</dbReference>
<dbReference type="CDD" id="cd03301">
    <property type="entry name" value="ABC_MalK_N"/>
    <property type="match status" value="1"/>
</dbReference>
<dbReference type="SUPFAM" id="SSF50331">
    <property type="entry name" value="MOP-like"/>
    <property type="match status" value="1"/>
</dbReference>
<dbReference type="InterPro" id="IPR003593">
    <property type="entry name" value="AAA+_ATPase"/>
</dbReference>
<dbReference type="Pfam" id="PF00005">
    <property type="entry name" value="ABC_tran"/>
    <property type="match status" value="1"/>
</dbReference>
<evidence type="ECO:0000256" key="3">
    <source>
        <dbReference type="ARBA" id="ARBA00022840"/>
    </source>
</evidence>
<dbReference type="GO" id="GO:0016887">
    <property type="term" value="F:ATP hydrolysis activity"/>
    <property type="evidence" value="ECO:0007669"/>
    <property type="project" value="InterPro"/>
</dbReference>
<dbReference type="GO" id="GO:0005524">
    <property type="term" value="F:ATP binding"/>
    <property type="evidence" value="ECO:0007669"/>
    <property type="project" value="UniProtKB-KW"/>
</dbReference>
<sequence length="375" mass="41875">MKIELKNVCKTFGKKSHAVNDLSMTIEDGEFVALLGPSGCGKSTTLLMIAGIYKPTSGGIYFDDRLVNDVEPKDRNIGMVFQSYALYPHMTVLENIAFPLKQQKVPKEERIERSKKAAEMVQLGDLLDRKPSQLSGGQQQRVALARAIVKKPKLLLLDEPLSNLDARLKIEMREEISRIQKELGITTIMVTHDQEEAMTIADRVAVMKDGRLIQYSTPMELYNRPKNYFVAQFVGTPPMNFLSGKLVEMDGKHFIQINDKVHPLNGLAVKSNGKMQDVLVGIRPHDLKLGTDGDITIEGVVNLVEPVGHSLMVNVKVGTDQIRFFAEPAQQMERGGKIELSAPIPSIHLFDPNTGESLRKQEFNEDQFDEFAVSS</sequence>
<dbReference type="PANTHER" id="PTHR43875">
    <property type="entry name" value="MALTODEXTRIN IMPORT ATP-BINDING PROTEIN MSMX"/>
    <property type="match status" value="1"/>
</dbReference>
<feature type="domain" description="ABC transporter" evidence="4">
    <location>
        <begin position="3"/>
        <end position="234"/>
    </location>
</feature>
<evidence type="ECO:0000256" key="2">
    <source>
        <dbReference type="ARBA" id="ARBA00022741"/>
    </source>
</evidence>
<evidence type="ECO:0000256" key="1">
    <source>
        <dbReference type="ARBA" id="ARBA00022448"/>
    </source>
</evidence>
<dbReference type="GO" id="GO:0008643">
    <property type="term" value="P:carbohydrate transport"/>
    <property type="evidence" value="ECO:0007669"/>
    <property type="project" value="InterPro"/>
</dbReference>
<protein>
    <submittedName>
        <fullName evidence="5">Inositol-phosphate transport system ATP-binding protein</fullName>
    </submittedName>
</protein>
<dbReference type="InterPro" id="IPR015855">
    <property type="entry name" value="ABC_transpr_MalK-like"/>
</dbReference>
<dbReference type="Gene3D" id="2.40.50.100">
    <property type="match status" value="1"/>
</dbReference>
<dbReference type="STRING" id="201973.SAMN04488025_109109"/>
<reference evidence="5 6" key="1">
    <citation type="submission" date="2016-10" db="EMBL/GenBank/DDBJ databases">
        <authorList>
            <person name="de Groot N.N."/>
        </authorList>
    </citation>
    <scope>NUCLEOTIDE SEQUENCE [LARGE SCALE GENOMIC DNA]</scope>
    <source>
        <strain evidence="5 6">DSM 44945</strain>
    </source>
</reference>
<dbReference type="GO" id="GO:0055052">
    <property type="term" value="C:ATP-binding cassette (ABC) transporter complex, substrate-binding subunit-containing"/>
    <property type="evidence" value="ECO:0007669"/>
    <property type="project" value="TreeGrafter"/>
</dbReference>
<dbReference type="InterPro" id="IPR008995">
    <property type="entry name" value="Mo/tungstate-bd_C_term_dom"/>
</dbReference>
<accession>A0A1I2MSW6</accession>
<dbReference type="Gene3D" id="3.40.50.300">
    <property type="entry name" value="P-loop containing nucleotide triphosphate hydrolases"/>
    <property type="match status" value="1"/>
</dbReference>
<dbReference type="InterPro" id="IPR013611">
    <property type="entry name" value="Transp-assoc_OB_typ2"/>
</dbReference>
<evidence type="ECO:0000313" key="5">
    <source>
        <dbReference type="EMBL" id="SFF94624.1"/>
    </source>
</evidence>
<dbReference type="Gene3D" id="2.40.50.140">
    <property type="entry name" value="Nucleic acid-binding proteins"/>
    <property type="match status" value="1"/>
</dbReference>
<dbReference type="RefSeq" id="WP_092037411.1">
    <property type="nucleotide sequence ID" value="NZ_FOOK01000009.1"/>
</dbReference>
<dbReference type="GO" id="GO:0140359">
    <property type="term" value="F:ABC-type transporter activity"/>
    <property type="evidence" value="ECO:0007669"/>
    <property type="project" value="InterPro"/>
</dbReference>